<dbReference type="OrthoDB" id="2802169at2759"/>
<feature type="region of interest" description="Disordered" evidence="1">
    <location>
        <begin position="75"/>
        <end position="178"/>
    </location>
</feature>
<dbReference type="EMBL" id="ML213527">
    <property type="protein sequence ID" value="TFK46823.1"/>
    <property type="molecule type" value="Genomic_DNA"/>
</dbReference>
<evidence type="ECO:0000313" key="2">
    <source>
        <dbReference type="EMBL" id="TFK46823.1"/>
    </source>
</evidence>
<organism evidence="2 3">
    <name type="scientific">Heliocybe sulcata</name>
    <dbReference type="NCBI Taxonomy" id="5364"/>
    <lineage>
        <taxon>Eukaryota</taxon>
        <taxon>Fungi</taxon>
        <taxon>Dikarya</taxon>
        <taxon>Basidiomycota</taxon>
        <taxon>Agaricomycotina</taxon>
        <taxon>Agaricomycetes</taxon>
        <taxon>Gloeophyllales</taxon>
        <taxon>Gloeophyllaceae</taxon>
        <taxon>Heliocybe</taxon>
    </lineage>
</organism>
<sequence>MDLEMEGNRKKARDDDFISDISSTETRISSNQSRFFGRSASGGWPPEGAAVAGTSRLAHYKGEQKENLHILVEDEERGSDGELSAAEECDDAEEEVQEASNVAQEDGYLSPTHSIRWDTPDLSSPTKLSPAGKKKNEAEDDFFGADAISSPITGRRSHSMPRPEGGSSQDVTTLKRTLSLRSSDSEGAVFEGVDLRDAFGDDEDILTSDAEAEEVCPENSFSSTTSASTAGPVTPDDSGVLLLEGDDIQLDFGYDTEEQAEQQVRIRQEVVASGWRQKWACATASGKSMGKQRATTGLRRAETTITPDGKTVRGRKIKTSSTRESRMVPKAEATISTSRNNRTGLPSRNSLTFQEMRRAPAPDFDSPATPGRPGSDMPLDDVISRARGRLAQFRLATKDACPHP</sequence>
<keyword evidence="3" id="KW-1185">Reference proteome</keyword>
<feature type="compositionally biased region" description="Polar residues" evidence="1">
    <location>
        <begin position="166"/>
        <end position="178"/>
    </location>
</feature>
<feature type="compositionally biased region" description="Acidic residues" evidence="1">
    <location>
        <begin position="85"/>
        <end position="97"/>
    </location>
</feature>
<feature type="region of interest" description="Disordered" evidence="1">
    <location>
        <begin position="207"/>
        <end position="240"/>
    </location>
</feature>
<gene>
    <name evidence="2" type="ORF">OE88DRAFT_864778</name>
</gene>
<accession>A0A5C3MPY3</accession>
<dbReference type="Proteomes" id="UP000305948">
    <property type="component" value="Unassembled WGS sequence"/>
</dbReference>
<dbReference type="AlphaFoldDB" id="A0A5C3MPY3"/>
<feature type="region of interest" description="Disordered" evidence="1">
    <location>
        <begin position="283"/>
        <end position="381"/>
    </location>
</feature>
<proteinExistence type="predicted"/>
<feature type="compositionally biased region" description="Polar residues" evidence="1">
    <location>
        <begin position="334"/>
        <end position="353"/>
    </location>
</feature>
<evidence type="ECO:0000256" key="1">
    <source>
        <dbReference type="SAM" id="MobiDB-lite"/>
    </source>
</evidence>
<feature type="compositionally biased region" description="Acidic residues" evidence="1">
    <location>
        <begin position="207"/>
        <end position="216"/>
    </location>
</feature>
<name>A0A5C3MPY3_9AGAM</name>
<dbReference type="STRING" id="5364.A0A5C3MPY3"/>
<feature type="compositionally biased region" description="Low complexity" evidence="1">
    <location>
        <begin position="220"/>
        <end position="230"/>
    </location>
</feature>
<evidence type="ECO:0000313" key="3">
    <source>
        <dbReference type="Proteomes" id="UP000305948"/>
    </source>
</evidence>
<reference evidence="2 3" key="1">
    <citation type="journal article" date="2019" name="Nat. Ecol. Evol.">
        <title>Megaphylogeny resolves global patterns of mushroom evolution.</title>
        <authorList>
            <person name="Varga T."/>
            <person name="Krizsan K."/>
            <person name="Foldi C."/>
            <person name="Dima B."/>
            <person name="Sanchez-Garcia M."/>
            <person name="Sanchez-Ramirez S."/>
            <person name="Szollosi G.J."/>
            <person name="Szarkandi J.G."/>
            <person name="Papp V."/>
            <person name="Albert L."/>
            <person name="Andreopoulos W."/>
            <person name="Angelini C."/>
            <person name="Antonin V."/>
            <person name="Barry K.W."/>
            <person name="Bougher N.L."/>
            <person name="Buchanan P."/>
            <person name="Buyck B."/>
            <person name="Bense V."/>
            <person name="Catcheside P."/>
            <person name="Chovatia M."/>
            <person name="Cooper J."/>
            <person name="Damon W."/>
            <person name="Desjardin D."/>
            <person name="Finy P."/>
            <person name="Geml J."/>
            <person name="Haridas S."/>
            <person name="Hughes K."/>
            <person name="Justo A."/>
            <person name="Karasinski D."/>
            <person name="Kautmanova I."/>
            <person name="Kiss B."/>
            <person name="Kocsube S."/>
            <person name="Kotiranta H."/>
            <person name="LaButti K.M."/>
            <person name="Lechner B.E."/>
            <person name="Liimatainen K."/>
            <person name="Lipzen A."/>
            <person name="Lukacs Z."/>
            <person name="Mihaltcheva S."/>
            <person name="Morgado L.N."/>
            <person name="Niskanen T."/>
            <person name="Noordeloos M.E."/>
            <person name="Ohm R.A."/>
            <person name="Ortiz-Santana B."/>
            <person name="Ovrebo C."/>
            <person name="Racz N."/>
            <person name="Riley R."/>
            <person name="Savchenko A."/>
            <person name="Shiryaev A."/>
            <person name="Soop K."/>
            <person name="Spirin V."/>
            <person name="Szebenyi C."/>
            <person name="Tomsovsky M."/>
            <person name="Tulloss R.E."/>
            <person name="Uehling J."/>
            <person name="Grigoriev I.V."/>
            <person name="Vagvolgyi C."/>
            <person name="Papp T."/>
            <person name="Martin F.M."/>
            <person name="Miettinen O."/>
            <person name="Hibbett D.S."/>
            <person name="Nagy L.G."/>
        </authorList>
    </citation>
    <scope>NUCLEOTIDE SEQUENCE [LARGE SCALE GENOMIC DNA]</scope>
    <source>
        <strain evidence="2 3">OMC1185</strain>
    </source>
</reference>
<protein>
    <submittedName>
        <fullName evidence="2">Uncharacterized protein</fullName>
    </submittedName>
</protein>